<protein>
    <submittedName>
        <fullName evidence="1">Uncharacterized protein</fullName>
    </submittedName>
</protein>
<reference evidence="1" key="1">
    <citation type="journal article" date="2015" name="Nature">
        <title>Complex archaea that bridge the gap between prokaryotes and eukaryotes.</title>
        <authorList>
            <person name="Spang A."/>
            <person name="Saw J.H."/>
            <person name="Jorgensen S.L."/>
            <person name="Zaremba-Niedzwiedzka K."/>
            <person name="Martijn J."/>
            <person name="Lind A.E."/>
            <person name="van Eijk R."/>
            <person name="Schleper C."/>
            <person name="Guy L."/>
            <person name="Ettema T.J."/>
        </authorList>
    </citation>
    <scope>NUCLEOTIDE SEQUENCE</scope>
</reference>
<sequence length="114" mass="12592">MTPHETNEKLAEIVIDRLNHLLEEDDTLGEALGLLIRTRVVCSRSVAESISIQVHEEEGAYYMGFLGMLNGIVGVIPEGEYRAGWGYVMAIVESDGSVSSFINTKYQKTKAVTE</sequence>
<evidence type="ECO:0000313" key="1">
    <source>
        <dbReference type="EMBL" id="KKM88884.1"/>
    </source>
</evidence>
<gene>
    <name evidence="1" type="ORF">LCGC14_1254270</name>
</gene>
<organism evidence="1">
    <name type="scientific">marine sediment metagenome</name>
    <dbReference type="NCBI Taxonomy" id="412755"/>
    <lineage>
        <taxon>unclassified sequences</taxon>
        <taxon>metagenomes</taxon>
        <taxon>ecological metagenomes</taxon>
    </lineage>
</organism>
<dbReference type="AlphaFoldDB" id="A0A0F9L2J6"/>
<proteinExistence type="predicted"/>
<dbReference type="EMBL" id="LAZR01006900">
    <property type="protein sequence ID" value="KKM88884.1"/>
    <property type="molecule type" value="Genomic_DNA"/>
</dbReference>
<accession>A0A0F9L2J6</accession>
<name>A0A0F9L2J6_9ZZZZ</name>
<comment type="caution">
    <text evidence="1">The sequence shown here is derived from an EMBL/GenBank/DDBJ whole genome shotgun (WGS) entry which is preliminary data.</text>
</comment>